<dbReference type="GO" id="GO:0006355">
    <property type="term" value="P:regulation of DNA-templated transcription"/>
    <property type="evidence" value="ECO:0007669"/>
    <property type="project" value="InterPro"/>
</dbReference>
<dbReference type="PANTHER" id="PTHR35401">
    <property type="entry name" value="COPG FAMILY HELIX-TURN-HELIX PROTEIN-RELATED-RELATED"/>
    <property type="match status" value="1"/>
</dbReference>
<keyword evidence="1" id="KW-0678">Repressor</keyword>
<evidence type="ECO:0000256" key="2">
    <source>
        <dbReference type="ARBA" id="ARBA00022649"/>
    </source>
</evidence>
<dbReference type="Gene3D" id="1.20.5.780">
    <property type="entry name" value="Single helix bin"/>
    <property type="match status" value="1"/>
</dbReference>
<evidence type="ECO:0000313" key="7">
    <source>
        <dbReference type="EMBL" id="SBS77688.1"/>
    </source>
</evidence>
<dbReference type="PANTHER" id="PTHR35401:SF1">
    <property type="entry name" value="CYTOPLASMIC PROTEIN"/>
    <property type="match status" value="1"/>
</dbReference>
<gene>
    <name evidence="7" type="ORF">MHPYR_470022</name>
</gene>
<dbReference type="InterPro" id="IPR010985">
    <property type="entry name" value="Ribbon_hlx_hlx"/>
</dbReference>
<accession>A0A1Y5PP63</accession>
<dbReference type="EMBL" id="FLQS01000042">
    <property type="protein sequence ID" value="SBS77688.1"/>
    <property type="molecule type" value="Genomic_DNA"/>
</dbReference>
<evidence type="ECO:0000256" key="4">
    <source>
        <dbReference type="ARBA" id="ARBA00023125"/>
    </source>
</evidence>
<reference evidence="7" key="1">
    <citation type="submission" date="2016-03" db="EMBL/GenBank/DDBJ databases">
        <authorList>
            <person name="Ploux O."/>
        </authorList>
    </citation>
    <scope>NUCLEOTIDE SEQUENCE</scope>
    <source>
        <strain evidence="7">UC10</strain>
    </source>
</reference>
<keyword evidence="2" id="KW-1277">Toxin-antitoxin system</keyword>
<dbReference type="GO" id="GO:0003677">
    <property type="term" value="F:DNA binding"/>
    <property type="evidence" value="ECO:0007669"/>
    <property type="project" value="UniProtKB-KW"/>
</dbReference>
<evidence type="ECO:0000256" key="1">
    <source>
        <dbReference type="ARBA" id="ARBA00022491"/>
    </source>
</evidence>
<keyword evidence="3" id="KW-0805">Transcription regulation</keyword>
<sequence length="100" mass="11507">MSNLDATTTKTTRDQRLNFRASFQQQQLIRQAAEATDSTVTDFILGSVLESAERVLADRKWFVATEEQWVEFQALLDAPLESMPKLDRLLRRESPFAEDD</sequence>
<comment type="similarity">
    <text evidence="6">Belongs to the TacA antitoxin family.</text>
</comment>
<evidence type="ECO:0008006" key="8">
    <source>
        <dbReference type="Google" id="ProtNLM"/>
    </source>
</evidence>
<dbReference type="InterPro" id="IPR014795">
    <property type="entry name" value="TacA_1-like"/>
</dbReference>
<organism evidence="7">
    <name type="scientific">uncultured Mycobacterium sp</name>
    <dbReference type="NCBI Taxonomy" id="171292"/>
    <lineage>
        <taxon>Bacteria</taxon>
        <taxon>Bacillati</taxon>
        <taxon>Actinomycetota</taxon>
        <taxon>Actinomycetes</taxon>
        <taxon>Mycobacteriales</taxon>
        <taxon>Mycobacteriaceae</taxon>
        <taxon>Mycobacterium</taxon>
        <taxon>environmental samples</taxon>
    </lineage>
</organism>
<evidence type="ECO:0000256" key="6">
    <source>
        <dbReference type="ARBA" id="ARBA00049988"/>
    </source>
</evidence>
<dbReference type="Pfam" id="PF08681">
    <property type="entry name" value="TacA1"/>
    <property type="match status" value="1"/>
</dbReference>
<evidence type="ECO:0000256" key="5">
    <source>
        <dbReference type="ARBA" id="ARBA00023163"/>
    </source>
</evidence>
<name>A0A1Y5PP63_9MYCO</name>
<protein>
    <recommendedName>
        <fullName evidence="8">DUF1778 domain-containing protein</fullName>
    </recommendedName>
</protein>
<proteinExistence type="inferred from homology"/>
<evidence type="ECO:0000256" key="3">
    <source>
        <dbReference type="ARBA" id="ARBA00023015"/>
    </source>
</evidence>
<keyword evidence="5" id="KW-0804">Transcription</keyword>
<dbReference type="SUPFAM" id="SSF47598">
    <property type="entry name" value="Ribbon-helix-helix"/>
    <property type="match status" value="1"/>
</dbReference>
<keyword evidence="4" id="KW-0238">DNA-binding</keyword>
<dbReference type="AlphaFoldDB" id="A0A1Y5PP63"/>